<name>A0ACB6S613_9PLEO</name>
<organism evidence="1 2">
    <name type="scientific">Macroventuria anomochaeta</name>
    <dbReference type="NCBI Taxonomy" id="301207"/>
    <lineage>
        <taxon>Eukaryota</taxon>
        <taxon>Fungi</taxon>
        <taxon>Dikarya</taxon>
        <taxon>Ascomycota</taxon>
        <taxon>Pezizomycotina</taxon>
        <taxon>Dothideomycetes</taxon>
        <taxon>Pleosporomycetidae</taxon>
        <taxon>Pleosporales</taxon>
        <taxon>Pleosporineae</taxon>
        <taxon>Didymellaceae</taxon>
        <taxon>Macroventuria</taxon>
    </lineage>
</organism>
<comment type="caution">
    <text evidence="1">The sequence shown here is derived from an EMBL/GenBank/DDBJ whole genome shotgun (WGS) entry which is preliminary data.</text>
</comment>
<dbReference type="Proteomes" id="UP000799754">
    <property type="component" value="Unassembled WGS sequence"/>
</dbReference>
<sequence length="53" mass="6106">GRALVKQQKLFRVSNVKETAIRQAMQQVLGKEDVGFWSMEQEQALCNALDQKR</sequence>
<reference evidence="1" key="1">
    <citation type="journal article" date="2020" name="Stud. Mycol.">
        <title>101 Dothideomycetes genomes: a test case for predicting lifestyles and emergence of pathogens.</title>
        <authorList>
            <person name="Haridas S."/>
            <person name="Albert R."/>
            <person name="Binder M."/>
            <person name="Bloem J."/>
            <person name="Labutti K."/>
            <person name="Salamov A."/>
            <person name="Andreopoulos B."/>
            <person name="Baker S."/>
            <person name="Barry K."/>
            <person name="Bills G."/>
            <person name="Bluhm B."/>
            <person name="Cannon C."/>
            <person name="Castanera R."/>
            <person name="Culley D."/>
            <person name="Daum C."/>
            <person name="Ezra D."/>
            <person name="Gonzalez J."/>
            <person name="Henrissat B."/>
            <person name="Kuo A."/>
            <person name="Liang C."/>
            <person name="Lipzen A."/>
            <person name="Lutzoni F."/>
            <person name="Magnuson J."/>
            <person name="Mondo S."/>
            <person name="Nolan M."/>
            <person name="Ohm R."/>
            <person name="Pangilinan J."/>
            <person name="Park H.-J."/>
            <person name="Ramirez L."/>
            <person name="Alfaro M."/>
            <person name="Sun H."/>
            <person name="Tritt A."/>
            <person name="Yoshinaga Y."/>
            <person name="Zwiers L.-H."/>
            <person name="Turgeon B."/>
            <person name="Goodwin S."/>
            <person name="Spatafora J."/>
            <person name="Crous P."/>
            <person name="Grigoriev I."/>
        </authorList>
    </citation>
    <scope>NUCLEOTIDE SEQUENCE</scope>
    <source>
        <strain evidence="1">CBS 525.71</strain>
    </source>
</reference>
<dbReference type="EMBL" id="MU006709">
    <property type="protein sequence ID" value="KAF2629494.1"/>
    <property type="molecule type" value="Genomic_DNA"/>
</dbReference>
<evidence type="ECO:0000313" key="2">
    <source>
        <dbReference type="Proteomes" id="UP000799754"/>
    </source>
</evidence>
<protein>
    <submittedName>
        <fullName evidence="1">Uncharacterized protein</fullName>
    </submittedName>
</protein>
<feature type="non-terminal residue" evidence="1">
    <location>
        <position position="53"/>
    </location>
</feature>
<accession>A0ACB6S613</accession>
<proteinExistence type="predicted"/>
<gene>
    <name evidence="1" type="ORF">BU25DRAFT_315628</name>
</gene>
<evidence type="ECO:0000313" key="1">
    <source>
        <dbReference type="EMBL" id="KAF2629494.1"/>
    </source>
</evidence>
<feature type="non-terminal residue" evidence="1">
    <location>
        <position position="1"/>
    </location>
</feature>
<keyword evidence="2" id="KW-1185">Reference proteome</keyword>